<sequence>MRTTKNWETLYIDIVCRYNNKTQAIKLQGNAKGNWHSRDKSIDKLQGCIEVDIPLTHLQIPYPLTGCNWEMMKNSKSR</sequence>
<gene>
    <name evidence="1" type="ORF">H7U22_21545</name>
</gene>
<protein>
    <submittedName>
        <fullName evidence="1">Glycolipid-binding domain-containing protein</fullName>
    </submittedName>
</protein>
<name>A0ABR7KYA4_9SPHI</name>
<evidence type="ECO:0000313" key="1">
    <source>
        <dbReference type="EMBL" id="MBC6113011.1"/>
    </source>
</evidence>
<dbReference type="InterPro" id="IPR009467">
    <property type="entry name" value="Glycolipid-bd_prot_put"/>
</dbReference>
<proteinExistence type="predicted"/>
<dbReference type="Pfam" id="PF06475">
    <property type="entry name" value="Glycolipid_bind"/>
    <property type="match status" value="1"/>
</dbReference>
<comment type="caution">
    <text evidence="1">The sequence shown here is derived from an EMBL/GenBank/DDBJ whole genome shotgun (WGS) entry which is preliminary data.</text>
</comment>
<keyword evidence="2" id="KW-1185">Reference proteome</keyword>
<dbReference type="Proteomes" id="UP000652755">
    <property type="component" value="Unassembled WGS sequence"/>
</dbReference>
<organism evidence="1 2">
    <name type="scientific">Pedobacter fastidiosus</name>
    <dbReference type="NCBI Taxonomy" id="2765361"/>
    <lineage>
        <taxon>Bacteria</taxon>
        <taxon>Pseudomonadati</taxon>
        <taxon>Bacteroidota</taxon>
        <taxon>Sphingobacteriia</taxon>
        <taxon>Sphingobacteriales</taxon>
        <taxon>Sphingobacteriaceae</taxon>
        <taxon>Pedobacter</taxon>
    </lineage>
</organism>
<dbReference type="SUPFAM" id="SSF159275">
    <property type="entry name" value="PA1994-like"/>
    <property type="match status" value="1"/>
</dbReference>
<reference evidence="1 2" key="1">
    <citation type="submission" date="2020-08" db="EMBL/GenBank/DDBJ databases">
        <authorList>
            <person name="Sun Q."/>
            <person name="Inoue M."/>
        </authorList>
    </citation>
    <scope>NUCLEOTIDE SEQUENCE [LARGE SCALE GENOMIC DNA]</scope>
    <source>
        <strain evidence="1 2">CCM 8938</strain>
    </source>
</reference>
<accession>A0ABR7KYA4</accession>
<dbReference type="EMBL" id="JACRYL010000032">
    <property type="protein sequence ID" value="MBC6113011.1"/>
    <property type="molecule type" value="Genomic_DNA"/>
</dbReference>
<evidence type="ECO:0000313" key="2">
    <source>
        <dbReference type="Proteomes" id="UP000652755"/>
    </source>
</evidence>